<protein>
    <recommendedName>
        <fullName evidence="3">Zinc finger LSD1-type domain-containing protein</fullName>
    </recommendedName>
</protein>
<proteinExistence type="predicted"/>
<sequence>MLLISHFSDDKRRGMQSQVVCSGCRSLLMYPSGATNVCCALCNSVTTIPPQGKAMIKMELQLPLLVLMNGNGPTDMWRLPYIIDVYSGCYQCEMFLLPHSKPSTRWEMLGSHFPCIGQLDLPLQHRCLLVQRLVLIFDHVFLEPECFSNYGSMQPLPNPQSQTVVVENPMSVDKSGKLVSNVVVGVTTDKK</sequence>
<name>A0A8X8YDC0_SALSN</name>
<feature type="domain" description="Zinc finger LSD1-type" evidence="3">
    <location>
        <begin position="21"/>
        <end position="45"/>
    </location>
</feature>
<accession>A0A8X8YDC0</accession>
<evidence type="ECO:0000256" key="2">
    <source>
        <dbReference type="ARBA" id="ARBA00023242"/>
    </source>
</evidence>
<evidence type="ECO:0000313" key="5">
    <source>
        <dbReference type="Proteomes" id="UP000298416"/>
    </source>
</evidence>
<dbReference type="Pfam" id="PF06943">
    <property type="entry name" value="zf-LSD1"/>
    <property type="match status" value="1"/>
</dbReference>
<dbReference type="Proteomes" id="UP000298416">
    <property type="component" value="Unassembled WGS sequence"/>
</dbReference>
<dbReference type="PANTHER" id="PTHR31747:SF3">
    <property type="entry name" value="PROTEIN LSD1"/>
    <property type="match status" value="1"/>
</dbReference>
<comment type="caution">
    <text evidence="4">The sequence shown here is derived from an EMBL/GenBank/DDBJ whole genome shotgun (WGS) entry which is preliminary data.</text>
</comment>
<evidence type="ECO:0000259" key="3">
    <source>
        <dbReference type="Pfam" id="PF06943"/>
    </source>
</evidence>
<comment type="subcellular location">
    <subcellularLocation>
        <location evidence="1">Nucleus</location>
    </subcellularLocation>
</comment>
<dbReference type="GO" id="GO:0005634">
    <property type="term" value="C:nucleus"/>
    <property type="evidence" value="ECO:0007669"/>
    <property type="project" value="UniProtKB-SubCell"/>
</dbReference>
<dbReference type="InterPro" id="IPR005735">
    <property type="entry name" value="Znf_LSD1"/>
</dbReference>
<gene>
    <name evidence="4" type="ORF">SASPL_108994</name>
</gene>
<reference evidence="4" key="2">
    <citation type="submission" date="2020-08" db="EMBL/GenBank/DDBJ databases">
        <title>Plant Genome Project.</title>
        <authorList>
            <person name="Zhang R.-G."/>
        </authorList>
    </citation>
    <scope>NUCLEOTIDE SEQUENCE</scope>
    <source>
        <strain evidence="4">Huo1</strain>
        <tissue evidence="4">Leaf</tissue>
    </source>
</reference>
<keyword evidence="5" id="KW-1185">Reference proteome</keyword>
<reference evidence="4" key="1">
    <citation type="submission" date="2018-01" db="EMBL/GenBank/DDBJ databases">
        <authorList>
            <person name="Mao J.F."/>
        </authorList>
    </citation>
    <scope>NUCLEOTIDE SEQUENCE</scope>
    <source>
        <strain evidence="4">Huo1</strain>
        <tissue evidence="4">Leaf</tissue>
    </source>
</reference>
<keyword evidence="2" id="KW-0539">Nucleus</keyword>
<organism evidence="4">
    <name type="scientific">Salvia splendens</name>
    <name type="common">Scarlet sage</name>
    <dbReference type="NCBI Taxonomy" id="180675"/>
    <lineage>
        <taxon>Eukaryota</taxon>
        <taxon>Viridiplantae</taxon>
        <taxon>Streptophyta</taxon>
        <taxon>Embryophyta</taxon>
        <taxon>Tracheophyta</taxon>
        <taxon>Spermatophyta</taxon>
        <taxon>Magnoliopsida</taxon>
        <taxon>eudicotyledons</taxon>
        <taxon>Gunneridae</taxon>
        <taxon>Pentapetalae</taxon>
        <taxon>asterids</taxon>
        <taxon>lamiids</taxon>
        <taxon>Lamiales</taxon>
        <taxon>Lamiaceae</taxon>
        <taxon>Nepetoideae</taxon>
        <taxon>Mentheae</taxon>
        <taxon>Salviinae</taxon>
        <taxon>Salvia</taxon>
        <taxon>Salvia subgen. Calosphace</taxon>
        <taxon>core Calosphace</taxon>
    </lineage>
</organism>
<evidence type="ECO:0000313" key="4">
    <source>
        <dbReference type="EMBL" id="KAG6430920.1"/>
    </source>
</evidence>
<evidence type="ECO:0000256" key="1">
    <source>
        <dbReference type="ARBA" id="ARBA00004123"/>
    </source>
</evidence>
<dbReference type="EMBL" id="PNBA02000003">
    <property type="protein sequence ID" value="KAG6430920.1"/>
    <property type="molecule type" value="Genomic_DNA"/>
</dbReference>
<dbReference type="AlphaFoldDB" id="A0A8X8YDC0"/>
<dbReference type="InterPro" id="IPR040319">
    <property type="entry name" value="LSD1-like"/>
</dbReference>
<dbReference type="NCBIfam" id="TIGR01053">
    <property type="entry name" value="LSD1"/>
    <property type="match status" value="1"/>
</dbReference>
<dbReference type="PANTHER" id="PTHR31747">
    <property type="entry name" value="PROTEIN LSD1"/>
    <property type="match status" value="1"/>
</dbReference>